<dbReference type="GO" id="GO:0020037">
    <property type="term" value="F:heme binding"/>
    <property type="evidence" value="ECO:0007669"/>
    <property type="project" value="InterPro"/>
</dbReference>
<feature type="transmembrane region" description="Helical" evidence="22">
    <location>
        <begin position="304"/>
        <end position="326"/>
    </location>
</feature>
<feature type="transmembrane region" description="Helical" evidence="22">
    <location>
        <begin position="374"/>
        <end position="394"/>
    </location>
</feature>
<dbReference type="PANTHER" id="PTHR10422">
    <property type="entry name" value="CYTOCHROME C OXIDASE SUBUNIT 1"/>
    <property type="match status" value="1"/>
</dbReference>
<dbReference type="InterPro" id="IPR023616">
    <property type="entry name" value="Cyt_c_oxase-like_su1_dom"/>
</dbReference>
<evidence type="ECO:0000256" key="15">
    <source>
        <dbReference type="ARBA" id="ARBA00023004"/>
    </source>
</evidence>
<evidence type="ECO:0000256" key="6">
    <source>
        <dbReference type="ARBA" id="ARBA00022448"/>
    </source>
</evidence>
<keyword evidence="11" id="KW-0479">Metal-binding</keyword>
<evidence type="ECO:0000256" key="13">
    <source>
        <dbReference type="ARBA" id="ARBA00022982"/>
    </source>
</evidence>
<feature type="transmembrane region" description="Helical" evidence="22">
    <location>
        <begin position="220"/>
        <end position="248"/>
    </location>
</feature>
<dbReference type="SUPFAM" id="SSF81442">
    <property type="entry name" value="Cytochrome c oxidase subunit I-like"/>
    <property type="match status" value="1"/>
</dbReference>
<comment type="similarity">
    <text evidence="3 21">Belongs to the heme-copper respiratory oxidase family.</text>
</comment>
<reference evidence="24 25" key="1">
    <citation type="journal article" date="2014" name="Antonie Van Leeuwenhoek">
        <title>Fictibacillus enclensis sp. nov., isolated from marine sediment.</title>
        <authorList>
            <person name="Dastager S.G."/>
            <person name="Mawlankar R."/>
            <person name="Srinivasan K."/>
            <person name="Tang S.K."/>
            <person name="Lee J.C."/>
            <person name="Ramana V.V."/>
            <person name="Shouche Y.S."/>
        </authorList>
    </citation>
    <scope>NUCLEOTIDE SEQUENCE [LARGE SCALE GENOMIC DNA]</scope>
    <source>
        <strain evidence="24 25">NIO-1003</strain>
    </source>
</reference>
<keyword evidence="7" id="KW-1003">Cell membrane</keyword>
<organism evidence="24 25">
    <name type="scientific">Fictibacillus enclensis</name>
    <dbReference type="NCBI Taxonomy" id="1017270"/>
    <lineage>
        <taxon>Bacteria</taxon>
        <taxon>Bacillati</taxon>
        <taxon>Bacillota</taxon>
        <taxon>Bacilli</taxon>
        <taxon>Bacillales</taxon>
        <taxon>Fictibacillaceae</taxon>
        <taxon>Fictibacillus</taxon>
    </lineage>
</organism>
<dbReference type="GO" id="GO:0005886">
    <property type="term" value="C:plasma membrane"/>
    <property type="evidence" value="ECO:0007669"/>
    <property type="project" value="UniProtKB-SubCell"/>
</dbReference>
<gene>
    <name evidence="24" type="ORF">AS030_16815</name>
</gene>
<dbReference type="PANTHER" id="PTHR10422:SF35">
    <property type="entry name" value="CYTOCHROME BO(3) UBIQUINOL OXIDASE SUBUNIT 1"/>
    <property type="match status" value="1"/>
</dbReference>
<dbReference type="PRINTS" id="PR01165">
    <property type="entry name" value="CYCOXIDASEI"/>
</dbReference>
<dbReference type="Pfam" id="PF00115">
    <property type="entry name" value="COX1"/>
    <property type="match status" value="1"/>
</dbReference>
<evidence type="ECO:0000256" key="3">
    <source>
        <dbReference type="ARBA" id="ARBA00009578"/>
    </source>
</evidence>
<sequence length="648" mass="73237">MPFFNTQIKFASDIVAANISILVILIAAVIYISLAKKWKMTWSLIRTMDHRKIGILYIAWGFIFFLRAGLDAMLMRTQLAFPNFHFWVFQGDKYDQVMTTHGTLMIFFVAMPFLIGLMNIAVPLQIGAREIAFPFFNSLSMWLFVIGGLLINMSFVMGGAPSTGWTSYVPLAVDKDIVGNGTAFYDMGVQVSGIGTIMTSINMITTILKHRAPGMGFMKIPLFTWSALITSILILFAFPVLSAALLILLFDNQFGTQIFSGEHGNPVLWQHLFWAFGHPEVYIVILPAFGVFSQVISTFASKRIFGYSSMVLSMLVIGFLSFMVWIHHMFTVGLGAFANVVFAITSMLIAVPTGIKIFNWLFTIRGGSVRFTTAMLYSLAFIPSFVIGGVTGVMQAVVPADYQYHDSYFVVAHLHYVMVGGTVFGAFSGFYYWWPKMFGYILNDKIGKWQAWTFIIGFHMTFLPMHLSGLQGMPRRTFTYLPEDGLFEFNFISTMGAYLMAISVLLFIWNVFYSYQKKSRRGVADPWDGRTMEWAVSSPSSHMRWPYLPVVRDLENLWYAKEHGNGTLPFSKKEEKRIVVEKPTIIPLLLSGGFFTISFGLIFAVPLITITGFAGTLLLMAWRSITYERSIDLYTSEQLEEAIRREEA</sequence>
<keyword evidence="15" id="KW-0408">Iron</keyword>
<dbReference type="FunFam" id="1.20.210.10:FF:000006">
    <property type="entry name" value="Cytochrome c oxidase subunit 1"/>
    <property type="match status" value="1"/>
</dbReference>
<dbReference type="Gene3D" id="1.20.210.10">
    <property type="entry name" value="Cytochrome c oxidase-like, subunit I domain"/>
    <property type="match status" value="1"/>
</dbReference>
<dbReference type="GO" id="GO:0015990">
    <property type="term" value="P:electron transport coupled proton transport"/>
    <property type="evidence" value="ECO:0007669"/>
    <property type="project" value="TreeGrafter"/>
</dbReference>
<dbReference type="AlphaFoldDB" id="A0A0V8J4Q6"/>
<keyword evidence="14 22" id="KW-1133">Transmembrane helix</keyword>
<accession>A0A0V8J4Q6</accession>
<keyword evidence="9 21" id="KW-0679">Respiratory chain</keyword>
<evidence type="ECO:0000256" key="11">
    <source>
        <dbReference type="ARBA" id="ARBA00022723"/>
    </source>
</evidence>
<evidence type="ECO:0000256" key="14">
    <source>
        <dbReference type="ARBA" id="ARBA00022989"/>
    </source>
</evidence>
<comment type="subcellular location">
    <subcellularLocation>
        <location evidence="1">Cell membrane</location>
        <topology evidence="1">Multi-pass membrane protein</topology>
    </subcellularLocation>
</comment>
<evidence type="ECO:0000256" key="19">
    <source>
        <dbReference type="ARBA" id="ARBA00032715"/>
    </source>
</evidence>
<evidence type="ECO:0000259" key="23">
    <source>
        <dbReference type="PROSITE" id="PS50855"/>
    </source>
</evidence>
<feature type="transmembrane region" description="Helical" evidence="22">
    <location>
        <begin position="487"/>
        <end position="512"/>
    </location>
</feature>
<evidence type="ECO:0000256" key="9">
    <source>
        <dbReference type="ARBA" id="ARBA00022660"/>
    </source>
</evidence>
<evidence type="ECO:0000313" key="24">
    <source>
        <dbReference type="EMBL" id="KSU81945.1"/>
    </source>
</evidence>
<feature type="transmembrane region" description="Helical" evidence="22">
    <location>
        <begin position="446"/>
        <end position="467"/>
    </location>
</feature>
<keyword evidence="25" id="KW-1185">Reference proteome</keyword>
<dbReference type="InterPro" id="IPR000883">
    <property type="entry name" value="Cyt_C_Oxase_1"/>
</dbReference>
<feature type="transmembrane region" description="Helical" evidence="22">
    <location>
        <begin position="268"/>
        <end position="292"/>
    </location>
</feature>
<comment type="catalytic activity">
    <reaction evidence="20">
        <text>4 Fe(II)-[cytochrome c] + O2 + 8 H(+)(in) = 4 Fe(III)-[cytochrome c] + 2 H2O + 4 H(+)(out)</text>
        <dbReference type="Rhea" id="RHEA:11436"/>
        <dbReference type="Rhea" id="RHEA-COMP:10350"/>
        <dbReference type="Rhea" id="RHEA-COMP:14399"/>
        <dbReference type="ChEBI" id="CHEBI:15377"/>
        <dbReference type="ChEBI" id="CHEBI:15378"/>
        <dbReference type="ChEBI" id="CHEBI:15379"/>
        <dbReference type="ChEBI" id="CHEBI:29033"/>
        <dbReference type="ChEBI" id="CHEBI:29034"/>
        <dbReference type="EC" id="7.1.1.9"/>
    </reaction>
</comment>
<dbReference type="EMBL" id="LNQN01000005">
    <property type="protein sequence ID" value="KSU81945.1"/>
    <property type="molecule type" value="Genomic_DNA"/>
</dbReference>
<dbReference type="GO" id="GO:0046872">
    <property type="term" value="F:metal ion binding"/>
    <property type="evidence" value="ECO:0007669"/>
    <property type="project" value="UniProtKB-KW"/>
</dbReference>
<feature type="transmembrane region" description="Helical" evidence="22">
    <location>
        <begin position="14"/>
        <end position="34"/>
    </location>
</feature>
<feature type="transmembrane region" description="Helical" evidence="22">
    <location>
        <begin position="55"/>
        <end position="75"/>
    </location>
</feature>
<feature type="domain" description="Cytochrome oxidase subunit I profile" evidence="23">
    <location>
        <begin position="36"/>
        <end position="552"/>
    </location>
</feature>
<evidence type="ECO:0000256" key="20">
    <source>
        <dbReference type="ARBA" id="ARBA00047816"/>
    </source>
</evidence>
<dbReference type="GO" id="GO:0022904">
    <property type="term" value="P:respiratory electron transport chain"/>
    <property type="evidence" value="ECO:0007669"/>
    <property type="project" value="TreeGrafter"/>
</dbReference>
<protein>
    <recommendedName>
        <fullName evidence="5">Cytochrome c oxidase subunit 1</fullName>
        <ecNumber evidence="4">7.1.1.9</ecNumber>
    </recommendedName>
    <alternativeName>
        <fullName evidence="18">Cytochrome aa3 subunit 1</fullName>
    </alternativeName>
    <alternativeName>
        <fullName evidence="19">Cytochrome c oxidase polypeptide I</fullName>
    </alternativeName>
</protein>
<feature type="transmembrane region" description="Helical" evidence="22">
    <location>
        <begin position="332"/>
        <end position="362"/>
    </location>
</feature>
<dbReference type="OrthoDB" id="9759913at2"/>
<evidence type="ECO:0000256" key="12">
    <source>
        <dbReference type="ARBA" id="ARBA00022967"/>
    </source>
</evidence>
<keyword evidence="12" id="KW-1278">Translocase</keyword>
<evidence type="ECO:0000256" key="1">
    <source>
        <dbReference type="ARBA" id="ARBA00004651"/>
    </source>
</evidence>
<feature type="transmembrane region" description="Helical" evidence="22">
    <location>
        <begin position="414"/>
        <end position="434"/>
    </location>
</feature>
<dbReference type="GO" id="GO:0004129">
    <property type="term" value="F:cytochrome-c oxidase activity"/>
    <property type="evidence" value="ECO:0007669"/>
    <property type="project" value="UniProtKB-EC"/>
</dbReference>
<comment type="pathway">
    <text evidence="2">Energy metabolism; oxidative phosphorylation.</text>
</comment>
<keyword evidence="10 21" id="KW-0812">Transmembrane</keyword>
<keyword evidence="13 21" id="KW-0249">Electron transport</keyword>
<feature type="transmembrane region" description="Helical" evidence="22">
    <location>
        <begin position="139"/>
        <end position="160"/>
    </location>
</feature>
<evidence type="ECO:0000256" key="5">
    <source>
        <dbReference type="ARBA" id="ARBA00015947"/>
    </source>
</evidence>
<evidence type="ECO:0000313" key="25">
    <source>
        <dbReference type="Proteomes" id="UP000054099"/>
    </source>
</evidence>
<keyword evidence="6 21" id="KW-0813">Transport</keyword>
<dbReference type="InterPro" id="IPR023615">
    <property type="entry name" value="Cyt_c_Oxase_su1_BS"/>
</dbReference>
<dbReference type="GO" id="GO:0009060">
    <property type="term" value="P:aerobic respiration"/>
    <property type="evidence" value="ECO:0007669"/>
    <property type="project" value="InterPro"/>
</dbReference>
<comment type="caution">
    <text evidence="24">The sequence shown here is derived from an EMBL/GenBank/DDBJ whole genome shotgun (WGS) entry which is preliminary data.</text>
</comment>
<dbReference type="PROSITE" id="PS00077">
    <property type="entry name" value="COX1_CUB"/>
    <property type="match status" value="1"/>
</dbReference>
<dbReference type="PROSITE" id="PS50855">
    <property type="entry name" value="COX1"/>
    <property type="match status" value="1"/>
</dbReference>
<feature type="transmembrane region" description="Helical" evidence="22">
    <location>
        <begin position="104"/>
        <end position="127"/>
    </location>
</feature>
<keyword evidence="16" id="KW-0186">Copper</keyword>
<evidence type="ECO:0000256" key="18">
    <source>
        <dbReference type="ARBA" id="ARBA00031397"/>
    </source>
</evidence>
<name>A0A0V8J4Q6_9BACL</name>
<proteinExistence type="inferred from homology"/>
<dbReference type="Proteomes" id="UP000054099">
    <property type="component" value="Unassembled WGS sequence"/>
</dbReference>
<evidence type="ECO:0000256" key="8">
    <source>
        <dbReference type="ARBA" id="ARBA00022617"/>
    </source>
</evidence>
<evidence type="ECO:0000256" key="22">
    <source>
        <dbReference type="SAM" id="Phobius"/>
    </source>
</evidence>
<evidence type="ECO:0000256" key="16">
    <source>
        <dbReference type="ARBA" id="ARBA00023008"/>
    </source>
</evidence>
<dbReference type="RefSeq" id="WP_061973743.1">
    <property type="nucleotide sequence ID" value="NZ_FMAV01000003.1"/>
</dbReference>
<evidence type="ECO:0000256" key="4">
    <source>
        <dbReference type="ARBA" id="ARBA00012949"/>
    </source>
</evidence>
<dbReference type="EC" id="7.1.1.9" evidence="4"/>
<evidence type="ECO:0000256" key="7">
    <source>
        <dbReference type="ARBA" id="ARBA00022475"/>
    </source>
</evidence>
<evidence type="ECO:0000256" key="10">
    <source>
        <dbReference type="ARBA" id="ARBA00022692"/>
    </source>
</evidence>
<keyword evidence="17 22" id="KW-0472">Membrane</keyword>
<evidence type="ECO:0000256" key="21">
    <source>
        <dbReference type="RuleBase" id="RU000370"/>
    </source>
</evidence>
<dbReference type="InterPro" id="IPR036927">
    <property type="entry name" value="Cyt_c_oxase-like_su1_sf"/>
</dbReference>
<feature type="transmembrane region" description="Helical" evidence="22">
    <location>
        <begin position="187"/>
        <end position="208"/>
    </location>
</feature>
<keyword evidence="8 21" id="KW-0349">Heme</keyword>
<evidence type="ECO:0000256" key="17">
    <source>
        <dbReference type="ARBA" id="ARBA00023136"/>
    </source>
</evidence>
<evidence type="ECO:0000256" key="2">
    <source>
        <dbReference type="ARBA" id="ARBA00004673"/>
    </source>
</evidence>